<organism evidence="2 3">
    <name type="scientific">Monilinia fructicola</name>
    <name type="common">Brown rot fungus</name>
    <name type="synonym">Ciboria fructicola</name>
    <dbReference type="NCBI Taxonomy" id="38448"/>
    <lineage>
        <taxon>Eukaryota</taxon>
        <taxon>Fungi</taxon>
        <taxon>Dikarya</taxon>
        <taxon>Ascomycota</taxon>
        <taxon>Pezizomycotina</taxon>
        <taxon>Leotiomycetes</taxon>
        <taxon>Helotiales</taxon>
        <taxon>Sclerotiniaceae</taxon>
        <taxon>Monilinia</taxon>
    </lineage>
</organism>
<comment type="caution">
    <text evidence="2">The sequence shown here is derived from an EMBL/GenBank/DDBJ whole genome shotgun (WGS) entry which is preliminary data.</text>
</comment>
<gene>
    <name evidence="2" type="ORF">EYC84_005009</name>
</gene>
<dbReference type="PANTHER" id="PTHR38790:SF8">
    <property type="entry name" value="F-BOX DOMAIN-CONTAINING PROTEIN"/>
    <property type="match status" value="1"/>
</dbReference>
<dbReference type="Proteomes" id="UP000322873">
    <property type="component" value="Unassembled WGS sequence"/>
</dbReference>
<sequence length="251" mass="29660">MSRYRKWQRKRRLEIVGREWIISRRERRAVRNFPNELVGREREDGICWKGKVEPQNNSALWKLPREVRDMIWEEAAGGYLVHLSWLDAYRKLQFSRCKGDDGICVGPDCQTIRKGKGVPDLWGNIDLIGYLLVCRKMYDEILPILYGENCFSFGTLDNILRFSITIPRQQMSMIRRVQWYFPKAPESQQNGEAGSPWPKCNGSNEECYCLWCWKKETWAKDYCETTRAYELIPLGLCGDCWERNPASEVWK</sequence>
<accession>A0A5M9JY68</accession>
<proteinExistence type="predicted"/>
<evidence type="ECO:0000313" key="2">
    <source>
        <dbReference type="EMBL" id="KAA8573423.1"/>
    </source>
</evidence>
<name>A0A5M9JY68_MONFR</name>
<dbReference type="PANTHER" id="PTHR38790">
    <property type="entry name" value="2EXR DOMAIN-CONTAINING PROTEIN-RELATED"/>
    <property type="match status" value="1"/>
</dbReference>
<feature type="domain" description="DUF7730" evidence="1">
    <location>
        <begin position="54"/>
        <end position="183"/>
    </location>
</feature>
<dbReference type="AlphaFoldDB" id="A0A5M9JY68"/>
<dbReference type="InterPro" id="IPR056632">
    <property type="entry name" value="DUF7730"/>
</dbReference>
<dbReference type="VEuPathDB" id="FungiDB:MFRU_038g00460"/>
<dbReference type="Pfam" id="PF24864">
    <property type="entry name" value="DUF7730"/>
    <property type="match status" value="1"/>
</dbReference>
<reference evidence="2 3" key="1">
    <citation type="submission" date="2019-06" db="EMBL/GenBank/DDBJ databases">
        <title>Genome Sequence of the Brown Rot Fungal Pathogen Monilinia fructicola.</title>
        <authorList>
            <person name="De Miccolis Angelini R.M."/>
            <person name="Landi L."/>
            <person name="Abate D."/>
            <person name="Pollastro S."/>
            <person name="Romanazzi G."/>
            <person name="Faretra F."/>
        </authorList>
    </citation>
    <scope>NUCLEOTIDE SEQUENCE [LARGE SCALE GENOMIC DNA]</scope>
    <source>
        <strain evidence="2 3">Mfrc123</strain>
    </source>
</reference>
<protein>
    <recommendedName>
        <fullName evidence="1">DUF7730 domain-containing protein</fullName>
    </recommendedName>
</protein>
<evidence type="ECO:0000313" key="3">
    <source>
        <dbReference type="Proteomes" id="UP000322873"/>
    </source>
</evidence>
<evidence type="ECO:0000259" key="1">
    <source>
        <dbReference type="Pfam" id="PF24864"/>
    </source>
</evidence>
<keyword evidence="3" id="KW-1185">Reference proteome</keyword>
<dbReference type="EMBL" id="VICG01000003">
    <property type="protein sequence ID" value="KAA8573423.1"/>
    <property type="molecule type" value="Genomic_DNA"/>
</dbReference>